<protein>
    <submittedName>
        <fullName evidence="1">Uncharacterized protein</fullName>
    </submittedName>
</protein>
<dbReference type="EMBL" id="ML978388">
    <property type="protein sequence ID" value="KAF2023043.1"/>
    <property type="molecule type" value="Genomic_DNA"/>
</dbReference>
<accession>A0A9P4LFD4</accession>
<proteinExistence type="predicted"/>
<keyword evidence="2" id="KW-1185">Reference proteome</keyword>
<dbReference type="Proteomes" id="UP000799777">
    <property type="component" value="Unassembled WGS sequence"/>
</dbReference>
<evidence type="ECO:0000313" key="1">
    <source>
        <dbReference type="EMBL" id="KAF2023043.1"/>
    </source>
</evidence>
<evidence type="ECO:0000313" key="2">
    <source>
        <dbReference type="Proteomes" id="UP000799777"/>
    </source>
</evidence>
<name>A0A9P4LFD4_9PLEO</name>
<gene>
    <name evidence="1" type="ORF">EK21DRAFT_95237</name>
</gene>
<comment type="caution">
    <text evidence="1">The sequence shown here is derived from an EMBL/GenBank/DDBJ whole genome shotgun (WGS) entry which is preliminary data.</text>
</comment>
<reference evidence="1" key="1">
    <citation type="journal article" date="2020" name="Stud. Mycol.">
        <title>101 Dothideomycetes genomes: a test case for predicting lifestyles and emergence of pathogens.</title>
        <authorList>
            <person name="Haridas S."/>
            <person name="Albert R."/>
            <person name="Binder M."/>
            <person name="Bloem J."/>
            <person name="Labutti K."/>
            <person name="Salamov A."/>
            <person name="Andreopoulos B."/>
            <person name="Baker S."/>
            <person name="Barry K."/>
            <person name="Bills G."/>
            <person name="Bluhm B."/>
            <person name="Cannon C."/>
            <person name="Castanera R."/>
            <person name="Culley D."/>
            <person name="Daum C."/>
            <person name="Ezra D."/>
            <person name="Gonzalez J."/>
            <person name="Henrissat B."/>
            <person name="Kuo A."/>
            <person name="Liang C."/>
            <person name="Lipzen A."/>
            <person name="Lutzoni F."/>
            <person name="Magnuson J."/>
            <person name="Mondo S."/>
            <person name="Nolan M."/>
            <person name="Ohm R."/>
            <person name="Pangilinan J."/>
            <person name="Park H.-J."/>
            <person name="Ramirez L."/>
            <person name="Alfaro M."/>
            <person name="Sun H."/>
            <person name="Tritt A."/>
            <person name="Yoshinaga Y."/>
            <person name="Zwiers L.-H."/>
            <person name="Turgeon B."/>
            <person name="Goodwin S."/>
            <person name="Spatafora J."/>
            <person name="Crous P."/>
            <person name="Grigoriev I."/>
        </authorList>
    </citation>
    <scope>NUCLEOTIDE SEQUENCE</scope>
    <source>
        <strain evidence="1">CBS 110217</strain>
    </source>
</reference>
<organism evidence="1 2">
    <name type="scientific">Setomelanomma holmii</name>
    <dbReference type="NCBI Taxonomy" id="210430"/>
    <lineage>
        <taxon>Eukaryota</taxon>
        <taxon>Fungi</taxon>
        <taxon>Dikarya</taxon>
        <taxon>Ascomycota</taxon>
        <taxon>Pezizomycotina</taxon>
        <taxon>Dothideomycetes</taxon>
        <taxon>Pleosporomycetidae</taxon>
        <taxon>Pleosporales</taxon>
        <taxon>Pleosporineae</taxon>
        <taxon>Phaeosphaeriaceae</taxon>
        <taxon>Setomelanomma</taxon>
    </lineage>
</organism>
<dbReference type="AlphaFoldDB" id="A0A9P4LFD4"/>
<sequence>MKEAEGCCIERATESDYIHNHDDHHPSQLLLQLVLHPYPSENHKPHPKITPFPLENGENVSVPSHRCVLISALPLVRALTRTAQLHLQIHRQRAASFHQDQARTVSAKISHRFFRLMTVNQQVRAEFHDMLLDKLKIIVPLRNCLKFFDTFFLTSSNFLNLARSRYVQIAIGEEARAGGFFCPGKIPDFPFRPWFGCGARPIDNRHKVAKRLRSQLLNNLELAFKRTPRCILPDIKSEYLEAIEYHIAWANNEQNYWYLTIKKKSGCLMEKETEKVQAYCDALLPFDNAGGELLHGGYVTVKVVDFQEKQWEEWKTDDVGDLIMTEEEYWSYDEDVELLREKNGEN</sequence>